<evidence type="ECO:0000259" key="1">
    <source>
        <dbReference type="Pfam" id="PF10395"/>
    </source>
</evidence>
<dbReference type="KEGG" id="glz:GLAREA_05961"/>
<keyword evidence="3" id="KW-1185">Reference proteome</keyword>
<accession>S3D721</accession>
<dbReference type="GeneID" id="19465015"/>
<dbReference type="EMBL" id="KE145358">
    <property type="protein sequence ID" value="EPE32949.1"/>
    <property type="molecule type" value="Genomic_DNA"/>
</dbReference>
<organism evidence="2 3">
    <name type="scientific">Glarea lozoyensis (strain ATCC 20868 / MF5171)</name>
    <dbReference type="NCBI Taxonomy" id="1116229"/>
    <lineage>
        <taxon>Eukaryota</taxon>
        <taxon>Fungi</taxon>
        <taxon>Dikarya</taxon>
        <taxon>Ascomycota</taxon>
        <taxon>Pezizomycotina</taxon>
        <taxon>Leotiomycetes</taxon>
        <taxon>Helotiales</taxon>
        <taxon>Helotiaceae</taxon>
        <taxon>Glarea</taxon>
    </lineage>
</organism>
<reference evidence="2 3" key="1">
    <citation type="journal article" date="2013" name="BMC Genomics">
        <title>Genomics-driven discovery of the pneumocandin biosynthetic gene cluster in the fungus Glarea lozoyensis.</title>
        <authorList>
            <person name="Chen L."/>
            <person name="Yue Q."/>
            <person name="Zhang X."/>
            <person name="Xiang M."/>
            <person name="Wang C."/>
            <person name="Li S."/>
            <person name="Che Y."/>
            <person name="Ortiz-Lopez F.J."/>
            <person name="Bills G.F."/>
            <person name="Liu X."/>
            <person name="An Z."/>
        </authorList>
    </citation>
    <scope>NUCLEOTIDE SEQUENCE [LARGE SCALE GENOMIC DNA]</scope>
    <source>
        <strain evidence="3">ATCC 20868 / MF5171</strain>
    </source>
</reference>
<dbReference type="Pfam" id="PF10395">
    <property type="entry name" value="Utp8_b_propeller"/>
    <property type="match status" value="1"/>
</dbReference>
<sequence>MPSKFSLQRPYVVATLPKPLDHDHGGYVIGEVFGGAPGSKKRKRSELVVGIDGEGLNIYDISSTRLITSYALPPQSSFSCSPTSFRSRLSKSRISRRTYASTSGTDARITVFKDDNDVSTGTTSSSASRIVTGAGNPIVFNGITTPHHGTDASTGLKELIVVRKSGDIECLDGDTLEERWTSPASALEGTIDELGGQRVVEFAALTSSYSVAQGIFKESQKISTAFPQEVSEDGYNPDVLVLVSRQDSPGSSFVRWIHIVAFPRISLGQAMGSKHSVHVLLSAQLPAGSAHRSEKTAHFALHALGGTLHQLYESKLTTFTLTELGARVQSNMNVHDSNSFLRLSSTSIMVSSQAKLNVYNPKYQSLLSTVDLAILNEKETLKRKRETDSEGENVPLGKSYLASYFPKLSIALALVGNNIVAVQIEGNKDRKGGSSATGLLIDSLGCAMPGQKRDTEKKLNAKILDSVTITGHFPGTVNADGPSIKSVRKLEAAVSAGDVEQFDKIMAEKGVRPILGSDKKFSQELSKRAIIAIDRRWILYSLRKIFQWNHSANGGEPRLSVSFYAPTTFLWLIQSGHMTISNIRAAFQGDSALFDCEIDASDLVSAVYDINPDMDLLFGLVRHNHLDAIGLVEVVRILIESFELLGEKNDARPSLLTNGEGAPDDDEDMDAEIEELGAEAEEFLNLAEYHLEAGSGVRGQALSLSLSKLYACPTNSIVNALQTRLSSREIVCLIYLLRFDLQKGGWTAKYLDTDPQDEATDAAEVPDNAIILISTLLGNCIDAIGAGGWLAGDAMLVRGDGSSDAEDLISALKLEVSAALESIEEGTYLKGITSEMVRYGNAVQMALKEQPHHEPSANKKRKPVTLKLIDPEQMILPVGLKAEQQISRQRVGAGGEIQARTARDIGHLKSQKVGKYTFERIVI</sequence>
<dbReference type="OMA" id="GGWLFND"/>
<gene>
    <name evidence="2" type="ORF">GLAREA_05961</name>
</gene>
<evidence type="ECO:0000313" key="3">
    <source>
        <dbReference type="Proteomes" id="UP000016922"/>
    </source>
</evidence>
<proteinExistence type="predicted"/>
<dbReference type="InterPro" id="IPR018843">
    <property type="entry name" value="Utp8_b-prop"/>
</dbReference>
<dbReference type="HOGENOM" id="CLU_013566_0_0_1"/>
<name>S3D721_GLAL2</name>
<protein>
    <recommendedName>
        <fullName evidence="1">Utp8 beta-propeller domain-containing protein</fullName>
    </recommendedName>
</protein>
<dbReference type="AlphaFoldDB" id="S3D721"/>
<dbReference type="eggNOG" id="ENOG502S1FV">
    <property type="taxonomic scope" value="Eukaryota"/>
</dbReference>
<evidence type="ECO:0000313" key="2">
    <source>
        <dbReference type="EMBL" id="EPE32949.1"/>
    </source>
</evidence>
<dbReference type="OrthoDB" id="5330858at2759"/>
<dbReference type="STRING" id="1116229.S3D721"/>
<dbReference type="Proteomes" id="UP000016922">
    <property type="component" value="Unassembled WGS sequence"/>
</dbReference>
<feature type="domain" description="Utp8 beta-propeller" evidence="1">
    <location>
        <begin position="6"/>
        <end position="374"/>
    </location>
</feature>
<dbReference type="RefSeq" id="XP_008079566.1">
    <property type="nucleotide sequence ID" value="XM_008081375.1"/>
</dbReference>